<dbReference type="EMBL" id="FLRD01000041">
    <property type="protein sequence ID" value="SBT32596.1"/>
    <property type="molecule type" value="Genomic_DNA"/>
</dbReference>
<keyword evidence="5" id="KW-1185">Reference proteome</keyword>
<dbReference type="InterPro" id="IPR044885">
    <property type="entry name" value="PRESA_N_sf"/>
</dbReference>
<dbReference type="Proteomes" id="UP000078555">
    <property type="component" value="Unassembled WGS sequence"/>
</dbReference>
<gene>
    <name evidence="2" type="ORF">POVWA1_012850</name>
    <name evidence="3" type="ORF">POVWA2_071700</name>
</gene>
<accession>A0A1A9AJ76</accession>
<dbReference type="InterPro" id="IPR006526">
    <property type="entry name" value="Export_prot_PHISTa/b/c"/>
</dbReference>
<dbReference type="Pfam" id="PF09687">
    <property type="entry name" value="PRESAN"/>
    <property type="match status" value="1"/>
</dbReference>
<evidence type="ECO:0000313" key="4">
    <source>
        <dbReference type="Proteomes" id="UP000078550"/>
    </source>
</evidence>
<evidence type="ECO:0000313" key="2">
    <source>
        <dbReference type="EMBL" id="SBT32596.1"/>
    </source>
</evidence>
<evidence type="ECO:0000313" key="5">
    <source>
        <dbReference type="Proteomes" id="UP000078555"/>
    </source>
</evidence>
<dbReference type="AlphaFoldDB" id="A0A1A9AJ76"/>
<organism evidence="3 4">
    <name type="scientific">Plasmodium ovale wallikeri</name>
    <dbReference type="NCBI Taxonomy" id="864142"/>
    <lineage>
        <taxon>Eukaryota</taxon>
        <taxon>Sar</taxon>
        <taxon>Alveolata</taxon>
        <taxon>Apicomplexa</taxon>
        <taxon>Aconoidasida</taxon>
        <taxon>Haemosporida</taxon>
        <taxon>Plasmodiidae</taxon>
        <taxon>Plasmodium</taxon>
        <taxon>Plasmodium (Plasmodium)</taxon>
    </lineage>
</organism>
<dbReference type="Proteomes" id="UP000078550">
    <property type="component" value="Unassembled WGS sequence"/>
</dbReference>
<dbReference type="PANTHER" id="PTHR36193:SF23">
    <property type="entry name" value="PHISTB DOMAIN-CONTAINING RESA-LIKE PROTEIN 1"/>
    <property type="match status" value="1"/>
</dbReference>
<reference evidence="3" key="1">
    <citation type="submission" date="2016-05" db="EMBL/GenBank/DDBJ databases">
        <authorList>
            <person name="Lavstsen T."/>
            <person name="Jespersen J.S."/>
        </authorList>
    </citation>
    <scope>NUCLEOTIDE SEQUENCE [LARGE SCALE GENOMIC DNA]</scope>
</reference>
<dbReference type="NCBIfam" id="TIGR01639">
    <property type="entry name" value="P_fal_TIGR01639"/>
    <property type="match status" value="1"/>
</dbReference>
<proteinExistence type="predicted"/>
<feature type="domain" description="Plasmodium RESA N-terminal" evidence="1">
    <location>
        <begin position="156"/>
        <end position="279"/>
    </location>
</feature>
<dbReference type="Gene3D" id="6.10.280.180">
    <property type="entry name" value="Plasmodium RESA, N-terminal helical domain"/>
    <property type="match status" value="1"/>
</dbReference>
<reference evidence="4 5" key="2">
    <citation type="submission" date="2016-05" db="EMBL/GenBank/DDBJ databases">
        <authorList>
            <person name="Naeem Raeece"/>
        </authorList>
    </citation>
    <scope>NUCLEOTIDE SEQUENCE [LARGE SCALE GENOMIC DNA]</scope>
</reference>
<sequence length="328" mass="38822">MAYGGCRSNLLLSKKSTKSNEKIRKNNSSACLKNDGDTNAKINFANKDNGVSGDMSLKVENANACARKLSESFFRRNIYSENINIDKEEDDNILNNLESLEQSNREDGFNYISNDLEQAYERPDYDAIKKNERRKRKKNYEHTYYDSNDSDFLKHISENDINVKLQNLSQNVEVKDMFIIWNYVSGFERMKYINMQKNIIEYCENLASTYNIPRKIKVEEWTAVYYYMKDELFYKERDFHKNLYNILEQGICPKNIFLEFLNQTRLEWRNFRREISNMCMKRLNSKMKDALPFFTPTPHPPSLNCKEGKKSIFTISSMIKQPPPPREF</sequence>
<dbReference type="InterPro" id="IPR019111">
    <property type="entry name" value="PRESA_N"/>
</dbReference>
<dbReference type="EMBL" id="FLRE01001298">
    <property type="protein sequence ID" value="SBT56149.1"/>
    <property type="molecule type" value="Genomic_DNA"/>
</dbReference>
<name>A0A1A9AJ76_PLAOA</name>
<dbReference type="PANTHER" id="PTHR36193">
    <property type="entry name" value="PHISTB DOMAIN-CONTAINING RESA-LIKE PROTEIN 1"/>
    <property type="match status" value="1"/>
</dbReference>
<evidence type="ECO:0000259" key="1">
    <source>
        <dbReference type="Pfam" id="PF09687"/>
    </source>
</evidence>
<protein>
    <submittedName>
        <fullName evidence="3">Phist protein (Pf-fam-b)</fullName>
    </submittedName>
</protein>
<evidence type="ECO:0000313" key="3">
    <source>
        <dbReference type="EMBL" id="SBT56149.1"/>
    </source>
</evidence>